<reference evidence="1" key="1">
    <citation type="submission" date="2014-09" db="EMBL/GenBank/DDBJ databases">
        <authorList>
            <person name="Magalhaes I.L.F."/>
            <person name="Oliveira U."/>
            <person name="Santos F.R."/>
            <person name="Vidigal T.H.D.A."/>
            <person name="Brescovit A.D."/>
            <person name="Santos A.J."/>
        </authorList>
    </citation>
    <scope>NUCLEOTIDE SEQUENCE</scope>
    <source>
        <tissue evidence="1">Shoot tissue taken approximately 20 cm above the soil surface</tissue>
    </source>
</reference>
<protein>
    <submittedName>
        <fullName evidence="1">Uncharacterized protein</fullName>
    </submittedName>
</protein>
<dbReference type="EMBL" id="GBRH01210588">
    <property type="protein sequence ID" value="JAD87307.1"/>
    <property type="molecule type" value="Transcribed_RNA"/>
</dbReference>
<dbReference type="AlphaFoldDB" id="A0A0A9DU52"/>
<organism evidence="1">
    <name type="scientific">Arundo donax</name>
    <name type="common">Giant reed</name>
    <name type="synonym">Donax arundinaceus</name>
    <dbReference type="NCBI Taxonomy" id="35708"/>
    <lineage>
        <taxon>Eukaryota</taxon>
        <taxon>Viridiplantae</taxon>
        <taxon>Streptophyta</taxon>
        <taxon>Embryophyta</taxon>
        <taxon>Tracheophyta</taxon>
        <taxon>Spermatophyta</taxon>
        <taxon>Magnoliopsida</taxon>
        <taxon>Liliopsida</taxon>
        <taxon>Poales</taxon>
        <taxon>Poaceae</taxon>
        <taxon>PACMAD clade</taxon>
        <taxon>Arundinoideae</taxon>
        <taxon>Arundineae</taxon>
        <taxon>Arundo</taxon>
    </lineage>
</organism>
<accession>A0A0A9DU52</accession>
<evidence type="ECO:0000313" key="1">
    <source>
        <dbReference type="EMBL" id="JAD87307.1"/>
    </source>
</evidence>
<proteinExistence type="predicted"/>
<sequence>MKPMDCSRERERSELH</sequence>
<name>A0A0A9DU52_ARUDO</name>
<reference evidence="1" key="2">
    <citation type="journal article" date="2015" name="Data Brief">
        <title>Shoot transcriptome of the giant reed, Arundo donax.</title>
        <authorList>
            <person name="Barrero R.A."/>
            <person name="Guerrero F.D."/>
            <person name="Moolhuijzen P."/>
            <person name="Goolsby J.A."/>
            <person name="Tidwell J."/>
            <person name="Bellgard S.E."/>
            <person name="Bellgard M.I."/>
        </authorList>
    </citation>
    <scope>NUCLEOTIDE SEQUENCE</scope>
    <source>
        <tissue evidence="1">Shoot tissue taken approximately 20 cm above the soil surface</tissue>
    </source>
</reference>